<keyword evidence="3" id="KW-1185">Reference proteome</keyword>
<gene>
    <name evidence="2" type="ORF">EGC76_04185</name>
</gene>
<dbReference type="Proteomes" id="UP000288789">
    <property type="component" value="Unassembled WGS sequence"/>
</dbReference>
<dbReference type="RefSeq" id="WP_128351755.1">
    <property type="nucleotide sequence ID" value="NZ_RSFE01000002.1"/>
</dbReference>
<sequence length="415" mass="47717">MKPFYFTLVLMLAAPLAAEELSKEDYLKEINKAFSRFYEATNGKTLSARIEALEELSVEYKDNQAVLDVLLQERGFAFSFMGNHQQALYAFDQRQRNSEELNTAVKELEMRDAVKAISQAADSYQVVMINEAHHVTQHRVLTYRLLKRLWDKGFRYLALEGLAQDAEDKLSKSYVHETSGYFTNEPLFANLVLYARQLGFQLVSYDYGSDIGTGTEARERSAVKNLREKVFDNEPDAKMVIHVGYSHINEDGWLAHYLKEALQLDPLTVNQTDFTERSHKRHEPESYTWLIENHDFDTPVVLTDNEGAFWSPTPEEYDVTVVWPRTEYSLNRPNWARLDQELIPVNLDWCELNFPCAVEVYRMGEEEEVPADRIIITESSTPIGIFISESSQLVKVTDSQGNLINTVTVPLKESD</sequence>
<dbReference type="SUPFAM" id="SSF159501">
    <property type="entry name" value="EreA/ChaN-like"/>
    <property type="match status" value="1"/>
</dbReference>
<keyword evidence="1" id="KW-0175">Coiled coil</keyword>
<dbReference type="OrthoDB" id="277629at2"/>
<accession>A0A443Z6G4</accession>
<protein>
    <submittedName>
        <fullName evidence="2">Uncharacterized protein</fullName>
    </submittedName>
</protein>
<reference evidence="2 3" key="1">
    <citation type="submission" date="2018-12" db="EMBL/GenBank/DDBJ databases">
        <authorList>
            <person name="Li A."/>
            <person name="Zhang M."/>
            <person name="Zhu H."/>
        </authorList>
    </citation>
    <scope>NUCLEOTIDE SEQUENCE [LARGE SCALE GENOMIC DNA]</scope>
    <source>
        <strain evidence="2 3">R04H25</strain>
    </source>
</reference>
<organism evidence="2 3">
    <name type="scientific">Pseudidiomarina gelatinasegens</name>
    <dbReference type="NCBI Taxonomy" id="2487740"/>
    <lineage>
        <taxon>Bacteria</taxon>
        <taxon>Pseudomonadati</taxon>
        <taxon>Pseudomonadota</taxon>
        <taxon>Gammaproteobacteria</taxon>
        <taxon>Alteromonadales</taxon>
        <taxon>Idiomarinaceae</taxon>
        <taxon>Pseudidiomarina</taxon>
    </lineage>
</organism>
<evidence type="ECO:0000313" key="3">
    <source>
        <dbReference type="Proteomes" id="UP000288789"/>
    </source>
</evidence>
<evidence type="ECO:0000256" key="1">
    <source>
        <dbReference type="SAM" id="Coils"/>
    </source>
</evidence>
<dbReference type="AlphaFoldDB" id="A0A443Z6G4"/>
<evidence type="ECO:0000313" key="2">
    <source>
        <dbReference type="EMBL" id="RWU12390.1"/>
    </source>
</evidence>
<feature type="coiled-coil region" evidence="1">
    <location>
        <begin position="53"/>
        <end position="111"/>
    </location>
</feature>
<proteinExistence type="predicted"/>
<name>A0A443Z6G4_9GAMM</name>
<dbReference type="EMBL" id="RSFE01000002">
    <property type="protein sequence ID" value="RWU12390.1"/>
    <property type="molecule type" value="Genomic_DNA"/>
</dbReference>
<comment type="caution">
    <text evidence="2">The sequence shown here is derived from an EMBL/GenBank/DDBJ whole genome shotgun (WGS) entry which is preliminary data.</text>
</comment>